<dbReference type="Pfam" id="PF00106">
    <property type="entry name" value="adh_short"/>
    <property type="match status" value="1"/>
</dbReference>
<gene>
    <name evidence="5" type="ORF">OCV77_12975</name>
</gene>
<dbReference type="SUPFAM" id="SSF51735">
    <property type="entry name" value="NAD(P)-binding Rossmann-fold domains"/>
    <property type="match status" value="1"/>
</dbReference>
<feature type="signal peptide" evidence="4">
    <location>
        <begin position="1"/>
        <end position="17"/>
    </location>
</feature>
<protein>
    <submittedName>
        <fullName evidence="5">SDR family NAD(P)-dependent oxidoreductase</fullName>
    </submittedName>
</protein>
<name>A0ABT2T6L5_9FIRM</name>
<organism evidence="5 6">
    <name type="scientific">Suilimivivens aceti</name>
    <dbReference type="NCBI Taxonomy" id="2981774"/>
    <lineage>
        <taxon>Bacteria</taxon>
        <taxon>Bacillati</taxon>
        <taxon>Bacillota</taxon>
        <taxon>Clostridia</taxon>
        <taxon>Lachnospirales</taxon>
        <taxon>Lachnospiraceae</taxon>
        <taxon>Suilimivivens</taxon>
    </lineage>
</organism>
<evidence type="ECO:0000313" key="5">
    <source>
        <dbReference type="EMBL" id="MCU6745389.1"/>
    </source>
</evidence>
<comment type="caution">
    <text evidence="5">The sequence shown here is derived from an EMBL/GenBank/DDBJ whole genome shotgun (WGS) entry which is preliminary data.</text>
</comment>
<proteinExistence type="inferred from homology"/>
<dbReference type="PANTHER" id="PTHR43391:SF14">
    <property type="entry name" value="DEHYDROGENASE_REDUCTASE SDR FAMILY PROTEIN 7-LIKE"/>
    <property type="match status" value="1"/>
</dbReference>
<evidence type="ECO:0000256" key="4">
    <source>
        <dbReference type="SAM" id="SignalP"/>
    </source>
</evidence>
<dbReference type="InterPro" id="IPR002347">
    <property type="entry name" value="SDR_fam"/>
</dbReference>
<evidence type="ECO:0000256" key="3">
    <source>
        <dbReference type="ARBA" id="ARBA00023002"/>
    </source>
</evidence>
<keyword evidence="2" id="KW-0521">NADP</keyword>
<dbReference type="PANTHER" id="PTHR43391">
    <property type="entry name" value="RETINOL DEHYDROGENASE-RELATED"/>
    <property type="match status" value="1"/>
</dbReference>
<accession>A0ABT2T6L5</accession>
<keyword evidence="3" id="KW-0560">Oxidoreductase</keyword>
<sequence>MKYRYCRWIALFTGASAGLCPEFMNAIYADSRYGLIREVWLIDKDLKAMQSIADRFPGKKVRMILLDLSDLQQIKSFSLLLKTYDPYIRLMINNISQESIGNFTDYSAQDIEALININATAPVLLLKLCQPHIMIGSVVIMFSSAGSIVPLDDNGLFGSAKQFCYYFSLSIFHELMWDGIRIMAACPGHMDDMKLRNKERRSYRMNPLPVTNNQRLAANILKHAENGKASYTPGLFYKIYRFIVRFGSHEKLMENSYRFY</sequence>
<dbReference type="Proteomes" id="UP001652432">
    <property type="component" value="Unassembled WGS sequence"/>
</dbReference>
<reference evidence="5 6" key="1">
    <citation type="journal article" date="2021" name="ISME Commun">
        <title>Automated analysis of genomic sequences facilitates high-throughput and comprehensive description of bacteria.</title>
        <authorList>
            <person name="Hitch T.C.A."/>
        </authorList>
    </citation>
    <scope>NUCLEOTIDE SEQUENCE [LARGE SCALE GENOMIC DNA]</scope>
    <source>
        <strain evidence="5 6">Sanger_18</strain>
    </source>
</reference>
<evidence type="ECO:0000256" key="1">
    <source>
        <dbReference type="ARBA" id="ARBA00006484"/>
    </source>
</evidence>
<dbReference type="EMBL" id="JAOQKJ010000011">
    <property type="protein sequence ID" value="MCU6745389.1"/>
    <property type="molecule type" value="Genomic_DNA"/>
</dbReference>
<keyword evidence="6" id="KW-1185">Reference proteome</keyword>
<feature type="chain" id="PRO_5047490468" evidence="4">
    <location>
        <begin position="18"/>
        <end position="260"/>
    </location>
</feature>
<evidence type="ECO:0000256" key="2">
    <source>
        <dbReference type="ARBA" id="ARBA00022857"/>
    </source>
</evidence>
<keyword evidence="4" id="KW-0732">Signal</keyword>
<evidence type="ECO:0000313" key="6">
    <source>
        <dbReference type="Proteomes" id="UP001652432"/>
    </source>
</evidence>
<comment type="similarity">
    <text evidence="1">Belongs to the short-chain dehydrogenases/reductases (SDR) family.</text>
</comment>
<dbReference type="InterPro" id="IPR036291">
    <property type="entry name" value="NAD(P)-bd_dom_sf"/>
</dbReference>
<dbReference type="Gene3D" id="3.40.50.720">
    <property type="entry name" value="NAD(P)-binding Rossmann-like Domain"/>
    <property type="match status" value="1"/>
</dbReference>
<dbReference type="RefSeq" id="WP_262575431.1">
    <property type="nucleotide sequence ID" value="NZ_JAOQKJ010000011.1"/>
</dbReference>